<dbReference type="EMBL" id="LPHB01000019">
    <property type="protein sequence ID" value="KWA66516.1"/>
    <property type="molecule type" value="Genomic_DNA"/>
</dbReference>
<accession>A0A107SXD9</accession>
<dbReference type="SUPFAM" id="SSF54285">
    <property type="entry name" value="MoaD/ThiS"/>
    <property type="match status" value="1"/>
</dbReference>
<proteinExistence type="predicted"/>
<evidence type="ECO:0000313" key="2">
    <source>
        <dbReference type="EMBL" id="RQY94513.1"/>
    </source>
</evidence>
<organism evidence="1">
    <name type="scientific">Burkholderia stagnalis</name>
    <dbReference type="NCBI Taxonomy" id="1503054"/>
    <lineage>
        <taxon>Bacteria</taxon>
        <taxon>Pseudomonadati</taxon>
        <taxon>Pseudomonadota</taxon>
        <taxon>Betaproteobacteria</taxon>
        <taxon>Burkholderiales</taxon>
        <taxon>Burkholderiaceae</taxon>
        <taxon>Burkholderia</taxon>
        <taxon>Burkholderia cepacia complex</taxon>
    </lineage>
</organism>
<evidence type="ECO:0000313" key="3">
    <source>
        <dbReference type="Proteomes" id="UP000068603"/>
    </source>
</evidence>
<dbReference type="Gene3D" id="3.10.20.30">
    <property type="match status" value="1"/>
</dbReference>
<dbReference type="Pfam" id="PF02597">
    <property type="entry name" value="ThiS"/>
    <property type="match status" value="1"/>
</dbReference>
<dbReference type="Proteomes" id="UP000281098">
    <property type="component" value="Unassembled WGS sequence"/>
</dbReference>
<reference evidence="2 4" key="2">
    <citation type="submission" date="2018-08" db="EMBL/GenBank/DDBJ databases">
        <title>Comparative analysis of Burkholderia isolates from Puerto Rico.</title>
        <authorList>
            <person name="Hall C."/>
            <person name="Sahl J."/>
            <person name="Wagner D."/>
        </authorList>
    </citation>
    <scope>NUCLEOTIDE SEQUENCE [LARGE SCALE GENOMIC DNA]</scope>
    <source>
        <strain evidence="2 4">Bp8966</strain>
    </source>
</reference>
<dbReference type="CDD" id="cd17040">
    <property type="entry name" value="Ubl_MoaD_like"/>
    <property type="match status" value="1"/>
</dbReference>
<sequence length="89" mass="9912">MAHLYFAASIQRHIATPEREIAARTLGEALETVFTQQPPLRSYILDDQGALRKHLAVFVDGRPVRDRQHLTDALGDESRVYVVQALSGG</sequence>
<dbReference type="InterPro" id="IPR012675">
    <property type="entry name" value="Beta-grasp_dom_sf"/>
</dbReference>
<keyword evidence="4" id="KW-1185">Reference proteome</keyword>
<reference evidence="1 3" key="1">
    <citation type="submission" date="2015-11" db="EMBL/GenBank/DDBJ databases">
        <title>Expanding the genomic diversity of Burkholderia species for the development of highly accurate diagnostics.</title>
        <authorList>
            <person name="Sahl J."/>
            <person name="Keim P."/>
            <person name="Wagner D."/>
        </authorList>
    </citation>
    <scope>NUCLEOTIDE SEQUENCE [LARGE SCALE GENOMIC DNA]</scope>
    <source>
        <strain evidence="1 3">MSMB1960WGS</strain>
    </source>
</reference>
<dbReference type="InterPro" id="IPR003749">
    <property type="entry name" value="ThiS/MoaD-like"/>
</dbReference>
<dbReference type="InterPro" id="IPR052045">
    <property type="entry name" value="Sulfur_Carrier/Prot_Modifier"/>
</dbReference>
<evidence type="ECO:0000313" key="1">
    <source>
        <dbReference type="EMBL" id="KWA66516.1"/>
    </source>
</evidence>
<dbReference type="STRING" id="1503054.WT74_17945"/>
<dbReference type="InterPro" id="IPR016155">
    <property type="entry name" value="Mopterin_synth/thiamin_S_b"/>
</dbReference>
<comment type="caution">
    <text evidence="1">The sequence shown here is derived from an EMBL/GenBank/DDBJ whole genome shotgun (WGS) entry which is preliminary data.</text>
</comment>
<dbReference type="Proteomes" id="UP000068603">
    <property type="component" value="Unassembled WGS sequence"/>
</dbReference>
<protein>
    <submittedName>
        <fullName evidence="2">MoaD/ThiS family protein</fullName>
    </submittedName>
    <submittedName>
        <fullName evidence="1">Thiamine biosynthesis protein ThiS</fullName>
    </submittedName>
</protein>
<name>A0A107SXD9_9BURK</name>
<dbReference type="PANTHER" id="PTHR38031:SF1">
    <property type="entry name" value="SULFUR CARRIER PROTEIN CYSO"/>
    <property type="match status" value="1"/>
</dbReference>
<evidence type="ECO:0000313" key="4">
    <source>
        <dbReference type="Proteomes" id="UP000281098"/>
    </source>
</evidence>
<dbReference type="PANTHER" id="PTHR38031">
    <property type="entry name" value="SULFUR CARRIER PROTEIN SLR0821-RELATED"/>
    <property type="match status" value="1"/>
</dbReference>
<dbReference type="RefSeq" id="WP_060148548.1">
    <property type="nucleotide sequence ID" value="NZ_LPGD01000017.1"/>
</dbReference>
<dbReference type="AlphaFoldDB" id="A0A107SXD9"/>
<gene>
    <name evidence="2" type="ORF">DF017_11010</name>
    <name evidence="1" type="ORF">WT44_05490</name>
</gene>
<dbReference type="EMBL" id="QTPM01000010">
    <property type="protein sequence ID" value="RQY94513.1"/>
    <property type="molecule type" value="Genomic_DNA"/>
</dbReference>